<dbReference type="Proteomes" id="UP000225821">
    <property type="component" value="Segment"/>
</dbReference>
<keyword evidence="4" id="KW-0862">Zinc</keyword>
<accession>A0A1S5R471</accession>
<evidence type="ECO:0000256" key="1">
    <source>
        <dbReference type="ARBA" id="ARBA00006576"/>
    </source>
</evidence>
<keyword evidence="3" id="KW-0378">Hydrolase</keyword>
<sequence>MQIVSKHQVFMDNALSIARLSKCVSMQVGVVAVNERGRIIATGVNGTPANFKNCCDVHKERGAEHSAWSELYEIHAEMNTILELARGSATYQMLDFYTTHCPCSNCLKHMVGLHSPDSFVRSIIYNEVYYRTPLELLAQQKEFCLRFGVTLMSIQEAVSNDLKRFSAQQATRLEAK</sequence>
<dbReference type="GO" id="GO:0008270">
    <property type="term" value="F:zinc ion binding"/>
    <property type="evidence" value="ECO:0007669"/>
    <property type="project" value="InterPro"/>
</dbReference>
<dbReference type="EMBL" id="KU873925">
    <property type="protein sequence ID" value="AND75124.1"/>
    <property type="molecule type" value="Genomic_DNA"/>
</dbReference>
<keyword evidence="2" id="KW-0479">Metal-binding</keyword>
<dbReference type="PANTHER" id="PTHR11086:SF18">
    <property type="entry name" value="DEOXYCYTIDYLATE DEAMINASE"/>
    <property type="match status" value="1"/>
</dbReference>
<reference evidence="6 7" key="1">
    <citation type="submission" date="2016-03" db="EMBL/GenBank/DDBJ databases">
        <title>Characterisation of pf16 and phiPMW: Two novel phages infecting Pseudomonas putida PpG1.</title>
        <authorList>
            <person name="Magill D.J."/>
            <person name="Krylov V.N."/>
            <person name="Shaburova O.V."/>
            <person name="Allen C.C.R."/>
            <person name="McGrath J.W."/>
            <person name="Quinn J.P."/>
            <person name="Kulakov L.A."/>
        </authorList>
    </citation>
    <scope>NUCLEOTIDE SEQUENCE [LARGE SCALE GENOMIC DNA]</scope>
</reference>
<dbReference type="PROSITE" id="PS51747">
    <property type="entry name" value="CYT_DCMP_DEAMINASES_2"/>
    <property type="match status" value="1"/>
</dbReference>
<evidence type="ECO:0000256" key="3">
    <source>
        <dbReference type="ARBA" id="ARBA00022801"/>
    </source>
</evidence>
<evidence type="ECO:0000259" key="5">
    <source>
        <dbReference type="PROSITE" id="PS51747"/>
    </source>
</evidence>
<keyword evidence="7" id="KW-1185">Reference proteome</keyword>
<protein>
    <recommendedName>
        <fullName evidence="5">CMP/dCMP-type deaminase domain-containing protein</fullName>
    </recommendedName>
</protein>
<dbReference type="InterPro" id="IPR016192">
    <property type="entry name" value="APOBEC/CMP_deaminase_Zn-bd"/>
</dbReference>
<feature type="domain" description="CMP/dCMP-type deaminase" evidence="5">
    <location>
        <begin position="5"/>
        <end position="137"/>
    </location>
</feature>
<organism evidence="6 7">
    <name type="scientific">Pseudomonas phage pf16</name>
    <dbReference type="NCBI Taxonomy" id="1815630"/>
    <lineage>
        <taxon>Viruses</taxon>
        <taxon>Duplodnaviria</taxon>
        <taxon>Heunggongvirae</taxon>
        <taxon>Uroviricota</taxon>
        <taxon>Caudoviricetes</taxon>
        <taxon>Chakrabartyvirus</taxon>
        <taxon>Chakrabartyvirus pf16</taxon>
    </lineage>
</organism>
<name>A0A1S5R471_9CAUD</name>
<dbReference type="InterPro" id="IPR002125">
    <property type="entry name" value="CMP_dCMP_dom"/>
</dbReference>
<dbReference type="InterPro" id="IPR016193">
    <property type="entry name" value="Cytidine_deaminase-like"/>
</dbReference>
<gene>
    <name evidence="6" type="ORF">pf16_201</name>
</gene>
<evidence type="ECO:0000256" key="2">
    <source>
        <dbReference type="ARBA" id="ARBA00022723"/>
    </source>
</evidence>
<dbReference type="PROSITE" id="PS00903">
    <property type="entry name" value="CYT_DCMP_DEAMINASES_1"/>
    <property type="match status" value="1"/>
</dbReference>
<dbReference type="Gene3D" id="3.40.140.10">
    <property type="entry name" value="Cytidine Deaminase, domain 2"/>
    <property type="match status" value="1"/>
</dbReference>
<dbReference type="OrthoDB" id="10605at10239"/>
<evidence type="ECO:0000313" key="6">
    <source>
        <dbReference type="EMBL" id="AND75124.1"/>
    </source>
</evidence>
<dbReference type="GO" id="GO:0004132">
    <property type="term" value="F:dCMP deaminase activity"/>
    <property type="evidence" value="ECO:0007669"/>
    <property type="project" value="TreeGrafter"/>
</dbReference>
<evidence type="ECO:0000256" key="4">
    <source>
        <dbReference type="ARBA" id="ARBA00022833"/>
    </source>
</evidence>
<dbReference type="Pfam" id="PF00383">
    <property type="entry name" value="dCMP_cyt_deam_1"/>
    <property type="match status" value="1"/>
</dbReference>
<dbReference type="InterPro" id="IPR015517">
    <property type="entry name" value="dCMP_deaminase-rel"/>
</dbReference>
<evidence type="ECO:0000313" key="7">
    <source>
        <dbReference type="Proteomes" id="UP000225821"/>
    </source>
</evidence>
<proteinExistence type="inferred from homology"/>
<dbReference type="SUPFAM" id="SSF53927">
    <property type="entry name" value="Cytidine deaminase-like"/>
    <property type="match status" value="1"/>
</dbReference>
<dbReference type="PANTHER" id="PTHR11086">
    <property type="entry name" value="DEOXYCYTIDYLATE DEAMINASE-RELATED"/>
    <property type="match status" value="1"/>
</dbReference>
<comment type="similarity">
    <text evidence="1">Belongs to the cytidine and deoxycytidylate deaminase family.</text>
</comment>